<reference evidence="1 2" key="1">
    <citation type="journal article" date="2012" name="BMC Genomics">
        <title>Comparative genomics of the classical Bordetella subspecies: the evolution and exchange of virulence-associated diversity amongst closely related pathogens.</title>
        <authorList>
            <person name="Park J."/>
            <person name="Zhang Y."/>
            <person name="Buboltz A.M."/>
            <person name="Zhang X."/>
            <person name="Schuster S.C."/>
            <person name="Ahuja U."/>
            <person name="Liu M."/>
            <person name="Miller J.F."/>
            <person name="Sebaihia M."/>
            <person name="Bentley S.D."/>
            <person name="Parkhill J."/>
            <person name="Harvill E.T."/>
        </authorList>
    </citation>
    <scope>NUCLEOTIDE SEQUENCE [LARGE SCALE GENOMIC DNA]</scope>
    <source>
        <strain evidence="1 2">Bpp5</strain>
    </source>
</reference>
<dbReference type="Proteomes" id="UP000008035">
    <property type="component" value="Chromosome"/>
</dbReference>
<name>K0M941_BORPB</name>
<protein>
    <submittedName>
        <fullName evidence="1">Uncharacterized protein</fullName>
    </submittedName>
</protein>
<dbReference type="EMBL" id="HE965803">
    <property type="protein sequence ID" value="CCJ49576.1"/>
    <property type="molecule type" value="Genomic_DNA"/>
</dbReference>
<evidence type="ECO:0000313" key="2">
    <source>
        <dbReference type="Proteomes" id="UP000008035"/>
    </source>
</evidence>
<dbReference type="AlphaFoldDB" id="K0M941"/>
<organism evidence="1 2">
    <name type="scientific">Bordetella parapertussis (strain Bpp5)</name>
    <dbReference type="NCBI Taxonomy" id="1208660"/>
    <lineage>
        <taxon>Bacteria</taxon>
        <taxon>Pseudomonadati</taxon>
        <taxon>Pseudomonadota</taxon>
        <taxon>Betaproteobacteria</taxon>
        <taxon>Burkholderiales</taxon>
        <taxon>Alcaligenaceae</taxon>
        <taxon>Bordetella</taxon>
    </lineage>
</organism>
<accession>K0M941</accession>
<sequence>MSGSESGIRFIDSTFNAIDDCDLVIDGIFSWRRRLPRPRLDAVTLIQRVDVYRPIAASAACWIHGGRVGALVEERAQVSRLLRSWLQLMCRA</sequence>
<dbReference type="HOGENOM" id="CLU_2407438_0_0_4"/>
<proteinExistence type="predicted"/>
<evidence type="ECO:0000313" key="1">
    <source>
        <dbReference type="EMBL" id="CCJ49576.1"/>
    </source>
</evidence>
<gene>
    <name evidence="1" type="ordered locus">BN117_2243</name>
</gene>
<dbReference type="KEGG" id="bpar:BN117_2243"/>